<dbReference type="RefSeq" id="XP_039127786.1">
    <property type="nucleotide sequence ID" value="XM_039271852.1"/>
</dbReference>
<reference evidence="4" key="1">
    <citation type="submission" date="2025-08" db="UniProtKB">
        <authorList>
            <consortium name="RefSeq"/>
        </authorList>
    </citation>
    <scope>IDENTIFICATION</scope>
</reference>
<gene>
    <name evidence="4" type="primary">LOC120263880</name>
</gene>
<accession>A0AB40BMG9</accession>
<dbReference type="Proteomes" id="UP001515500">
    <property type="component" value="Chromosome 6"/>
</dbReference>
<dbReference type="PANTHER" id="PTHR37189:SF4">
    <property type="entry name" value="TRANSMEMBRANE PROTEIN"/>
    <property type="match status" value="1"/>
</dbReference>
<feature type="region of interest" description="Disordered" evidence="1">
    <location>
        <begin position="1"/>
        <end position="23"/>
    </location>
</feature>
<keyword evidence="2" id="KW-0472">Membrane</keyword>
<evidence type="ECO:0000256" key="1">
    <source>
        <dbReference type="SAM" id="MobiDB-lite"/>
    </source>
</evidence>
<proteinExistence type="predicted"/>
<organism evidence="3 4">
    <name type="scientific">Dioscorea cayennensis subsp. rotundata</name>
    <name type="common">White Guinea yam</name>
    <name type="synonym">Dioscorea rotundata</name>
    <dbReference type="NCBI Taxonomy" id="55577"/>
    <lineage>
        <taxon>Eukaryota</taxon>
        <taxon>Viridiplantae</taxon>
        <taxon>Streptophyta</taxon>
        <taxon>Embryophyta</taxon>
        <taxon>Tracheophyta</taxon>
        <taxon>Spermatophyta</taxon>
        <taxon>Magnoliopsida</taxon>
        <taxon>Liliopsida</taxon>
        <taxon>Dioscoreales</taxon>
        <taxon>Dioscoreaceae</taxon>
        <taxon>Dioscorea</taxon>
    </lineage>
</organism>
<dbReference type="GeneID" id="120263880"/>
<feature type="transmembrane region" description="Helical" evidence="2">
    <location>
        <begin position="139"/>
        <end position="164"/>
    </location>
</feature>
<evidence type="ECO:0000313" key="3">
    <source>
        <dbReference type="Proteomes" id="UP001515500"/>
    </source>
</evidence>
<name>A0AB40BMG9_DIOCR</name>
<dbReference type="PANTHER" id="PTHR37189">
    <property type="entry name" value="CONCANAVALIN A-LIKE LECTIN/GLUCANASE DOMAIN-CONTAINING PROTEIN-RELATED"/>
    <property type="match status" value="1"/>
</dbReference>
<feature type="transmembrane region" description="Helical" evidence="2">
    <location>
        <begin position="60"/>
        <end position="81"/>
    </location>
</feature>
<dbReference type="AlphaFoldDB" id="A0AB40BMG9"/>
<evidence type="ECO:0000313" key="4">
    <source>
        <dbReference type="RefSeq" id="XP_039127786.1"/>
    </source>
</evidence>
<protein>
    <submittedName>
        <fullName evidence="4">Uncharacterized protein LOC120263880</fullName>
    </submittedName>
</protein>
<sequence length="204" mass="21706">MKCSTAHPPKTFKARSPPHSPPTSSLSLSFSLLLLLRIDPSISHLHRRYPFRVLIMDRRGVCDFTVVVICLLAMMVVRSVSQDDAAVSPAMVAFFRGRPDVALPEALNSTPTDPVWGVAAGRVAPPGSENAGGGKRSRLVLLMAGLACGVVGAALLGAAAVAFASRNRRFEPEKPVRFRGCARPEANRAGGALGCLNYFLVSLL</sequence>
<keyword evidence="3" id="KW-1185">Reference proteome</keyword>
<evidence type="ECO:0000256" key="2">
    <source>
        <dbReference type="SAM" id="Phobius"/>
    </source>
</evidence>
<keyword evidence="2" id="KW-1133">Transmembrane helix</keyword>
<keyword evidence="2" id="KW-0812">Transmembrane</keyword>